<evidence type="ECO:0000256" key="8">
    <source>
        <dbReference type="ARBA" id="ARBA00023306"/>
    </source>
</evidence>
<keyword evidence="6" id="KW-0195">Cyclin</keyword>
<dbReference type="SUPFAM" id="SSF47954">
    <property type="entry name" value="Cyclin-like"/>
    <property type="match status" value="2"/>
</dbReference>
<name>A0ABY8TI43_TETOB</name>
<evidence type="ECO:0000256" key="2">
    <source>
        <dbReference type="ARBA" id="ARBA00004556"/>
    </source>
</evidence>
<evidence type="ECO:0000313" key="11">
    <source>
        <dbReference type="EMBL" id="WIA08132.1"/>
    </source>
</evidence>
<accession>A0ABY8TI43</accession>
<dbReference type="Proteomes" id="UP001244341">
    <property type="component" value="Chromosome 1b"/>
</dbReference>
<keyword evidence="8" id="KW-0131">Cell cycle</keyword>
<feature type="signal peptide" evidence="9">
    <location>
        <begin position="1"/>
        <end position="36"/>
    </location>
</feature>
<organism evidence="11 12">
    <name type="scientific">Tetradesmus obliquus</name>
    <name type="common">Green alga</name>
    <name type="synonym">Acutodesmus obliquus</name>
    <dbReference type="NCBI Taxonomy" id="3088"/>
    <lineage>
        <taxon>Eukaryota</taxon>
        <taxon>Viridiplantae</taxon>
        <taxon>Chlorophyta</taxon>
        <taxon>core chlorophytes</taxon>
        <taxon>Chlorophyceae</taxon>
        <taxon>CS clade</taxon>
        <taxon>Sphaeropleales</taxon>
        <taxon>Scenedesmaceae</taxon>
        <taxon>Tetradesmus</taxon>
    </lineage>
</organism>
<sequence length="338" mass="38077">METRARRQSLRAATAAVPSELWLLILSLLEPKDAIAASCVCSEFRHVAPASAKRAIQRLFPHHSARVAAKIGATGVQKLLALIAQHESEAKGHPDVQKATQVQKLVLPEHRQIAVEWLIEVAWDWQLESTVVYRGAQYLDHYLASYPVPALSKFQMLAISSLRTALKHSSKLAERERARLPYKHWAEVTDGACTEAEVRSTCAKLERLLGTAQRGHPNAKQRLRYLWYRLYDAGVVKQEHVYAYMLASFLLHLSLLDCGLSAVTPTLLAVAALSLSLDVFGFAPWPAALQEHCLYSQGELQEVQQKLRTAQQELPAKQLRAFGPRRQRQRRQQQELCQ</sequence>
<comment type="subcellular location">
    <subcellularLocation>
        <location evidence="1">Cytoplasm</location>
        <location evidence="1">Cytoskeleton</location>
        <location evidence="1">Microtubule organizing center</location>
        <location evidence="1">Centrosome</location>
        <location evidence="1">Centriole</location>
    </subcellularLocation>
    <subcellularLocation>
        <location evidence="2">Cytoplasm</location>
        <location evidence="2">Perinuclear region</location>
    </subcellularLocation>
</comment>
<gene>
    <name evidence="11" type="ORF">OEZ85_007588</name>
</gene>
<keyword evidence="12" id="KW-1185">Reference proteome</keyword>
<dbReference type="InterPro" id="IPR006671">
    <property type="entry name" value="Cyclin_N"/>
</dbReference>
<evidence type="ECO:0000256" key="3">
    <source>
        <dbReference type="ARBA" id="ARBA00019493"/>
    </source>
</evidence>
<dbReference type="InterPro" id="IPR039361">
    <property type="entry name" value="Cyclin"/>
</dbReference>
<proteinExistence type="predicted"/>
<evidence type="ECO:0000313" key="12">
    <source>
        <dbReference type="Proteomes" id="UP001244341"/>
    </source>
</evidence>
<dbReference type="InterPro" id="IPR001810">
    <property type="entry name" value="F-box_dom"/>
</dbReference>
<dbReference type="SUPFAM" id="SSF81383">
    <property type="entry name" value="F-box domain"/>
    <property type="match status" value="1"/>
</dbReference>
<evidence type="ECO:0000256" key="9">
    <source>
        <dbReference type="SAM" id="SignalP"/>
    </source>
</evidence>
<dbReference type="EMBL" id="CP126208">
    <property type="protein sequence ID" value="WIA08132.1"/>
    <property type="molecule type" value="Genomic_DNA"/>
</dbReference>
<dbReference type="Pfam" id="PF12937">
    <property type="entry name" value="F-box-like"/>
    <property type="match status" value="1"/>
</dbReference>
<reference evidence="11 12" key="1">
    <citation type="submission" date="2023-05" db="EMBL/GenBank/DDBJ databases">
        <title>A 100% complete, gapless, phased diploid assembly of the Scenedesmus obliquus UTEX 3031 genome.</title>
        <authorList>
            <person name="Biondi T.C."/>
            <person name="Hanschen E.R."/>
            <person name="Kwon T."/>
            <person name="Eng W."/>
            <person name="Kruse C.P.S."/>
            <person name="Koehler S.I."/>
            <person name="Kunde Y."/>
            <person name="Gleasner C.D."/>
            <person name="You Mak K.T."/>
            <person name="Polle J."/>
            <person name="Hovde B.T."/>
            <person name="Starkenburg S.R."/>
        </authorList>
    </citation>
    <scope>NUCLEOTIDE SEQUENCE [LARGE SCALE GENOMIC DNA]</scope>
    <source>
        <strain evidence="11 12">DOE0152z</strain>
    </source>
</reference>
<dbReference type="InterPro" id="IPR004367">
    <property type="entry name" value="Cyclin_C-dom"/>
</dbReference>
<evidence type="ECO:0000256" key="7">
    <source>
        <dbReference type="ARBA" id="ARBA00023212"/>
    </source>
</evidence>
<keyword evidence="9" id="KW-0732">Signal</keyword>
<evidence type="ECO:0000259" key="10">
    <source>
        <dbReference type="SMART" id="SM01332"/>
    </source>
</evidence>
<keyword evidence="7" id="KW-0206">Cytoskeleton</keyword>
<feature type="chain" id="PRO_5047313423" description="Cyclin-F" evidence="9">
    <location>
        <begin position="37"/>
        <end position="338"/>
    </location>
</feature>
<keyword evidence="4" id="KW-0963">Cytoplasm</keyword>
<evidence type="ECO:0000256" key="4">
    <source>
        <dbReference type="ARBA" id="ARBA00022490"/>
    </source>
</evidence>
<protein>
    <recommendedName>
        <fullName evidence="3">Cyclin-F</fullName>
    </recommendedName>
</protein>
<evidence type="ECO:0000256" key="6">
    <source>
        <dbReference type="ARBA" id="ARBA00023127"/>
    </source>
</evidence>
<evidence type="ECO:0000256" key="5">
    <source>
        <dbReference type="ARBA" id="ARBA00022618"/>
    </source>
</evidence>
<evidence type="ECO:0000256" key="1">
    <source>
        <dbReference type="ARBA" id="ARBA00004114"/>
    </source>
</evidence>
<dbReference type="PANTHER" id="PTHR10177">
    <property type="entry name" value="CYCLINS"/>
    <property type="match status" value="1"/>
</dbReference>
<dbReference type="InterPro" id="IPR036915">
    <property type="entry name" value="Cyclin-like_sf"/>
</dbReference>
<dbReference type="InterPro" id="IPR036047">
    <property type="entry name" value="F-box-like_dom_sf"/>
</dbReference>
<dbReference type="Gene3D" id="1.10.472.10">
    <property type="entry name" value="Cyclin-like"/>
    <property type="match status" value="2"/>
</dbReference>
<dbReference type="Pfam" id="PF02984">
    <property type="entry name" value="Cyclin_C"/>
    <property type="match status" value="1"/>
</dbReference>
<dbReference type="Pfam" id="PF00134">
    <property type="entry name" value="Cyclin_N"/>
    <property type="match status" value="1"/>
</dbReference>
<dbReference type="Gene3D" id="1.20.1280.50">
    <property type="match status" value="1"/>
</dbReference>
<feature type="domain" description="Cyclin C-terminal" evidence="10">
    <location>
        <begin position="217"/>
        <end position="338"/>
    </location>
</feature>
<dbReference type="SMART" id="SM01332">
    <property type="entry name" value="Cyclin_C"/>
    <property type="match status" value="1"/>
</dbReference>
<keyword evidence="5" id="KW-0132">Cell division</keyword>